<dbReference type="Gene3D" id="2.30.40.10">
    <property type="entry name" value="Urease, subunit C, domain 1"/>
    <property type="match status" value="1"/>
</dbReference>
<dbReference type="PANTHER" id="PTHR11647:SF1">
    <property type="entry name" value="COLLAPSIN RESPONSE MEDIATOR PROTEIN"/>
    <property type="match status" value="1"/>
</dbReference>
<keyword evidence="4" id="KW-1185">Reference proteome</keyword>
<sequence length="533" mass="56676">MADLVFRGATVVDGTGAPQYRADVTVTDGLVSGIGRGLSAARAVEADGLVLAPGFVDLHAHSDLALLQDPSQPAKVTQGVTCEVLGQDGLSYAPVDDTTLPALRRQLAGWNGDPADLDWNWRGVGEYLDRLDSGGLGVHACYLVPHGSLRALVLGWEQRPPTGRELTRMQELLATGLREGAVGMSSGLSYTPGMYAGTGELVELCRVVAGFGGFHAPHQRSYGAGALEGYAEMLEIARRSGCPVHLTHATMNFDVNAGRAGDLLALVDAALDEGLDVTLDSYPYLPGSTTLAALLPSWATEGGPDATLHRLADPDARERIRTAMDRTGSDGCHGVTADWTTVQISGVRAPELAPCVGRTVAELAAERGGSGTDAFLDLLVRDRLGTTILQHVGHEENVRAIMRHRAHCAGSDGLLTGARPHPRAWGTFPRYLGHYVRELGVLTLEQAVARMTGRPARRLGLDRRGVVRPGHHADLVLFDPETVRDAATFEEPRRPAVGIHTVLLGGVPVLRDGRPTGALPGRTLRRNERGTTV</sequence>
<evidence type="ECO:0000256" key="1">
    <source>
        <dbReference type="SAM" id="MobiDB-lite"/>
    </source>
</evidence>
<comment type="caution">
    <text evidence="3">The sequence shown here is derived from an EMBL/GenBank/DDBJ whole genome shotgun (WGS) entry which is preliminary data.</text>
</comment>
<evidence type="ECO:0000259" key="2">
    <source>
        <dbReference type="Pfam" id="PF07969"/>
    </source>
</evidence>
<dbReference type="Gene3D" id="3.30.1490.130">
    <property type="entry name" value="D-aminoacylase. Domain 3"/>
    <property type="match status" value="1"/>
</dbReference>
<gene>
    <name evidence="3" type="ORF">ACFP3V_27500</name>
</gene>
<dbReference type="SUPFAM" id="SSF51556">
    <property type="entry name" value="Metallo-dependent hydrolases"/>
    <property type="match status" value="1"/>
</dbReference>
<dbReference type="InterPro" id="IPR032466">
    <property type="entry name" value="Metal_Hydrolase"/>
</dbReference>
<dbReference type="PANTHER" id="PTHR11647">
    <property type="entry name" value="HYDRANTOINASE/DIHYDROPYRIMIDINASE FAMILY MEMBER"/>
    <property type="match status" value="1"/>
</dbReference>
<feature type="domain" description="Amidohydrolase 3" evidence="2">
    <location>
        <begin position="43"/>
        <end position="509"/>
    </location>
</feature>
<dbReference type="Gene3D" id="3.20.20.140">
    <property type="entry name" value="Metal-dependent hydrolases"/>
    <property type="match status" value="1"/>
</dbReference>
<dbReference type="Pfam" id="PF07969">
    <property type="entry name" value="Amidohydro_3"/>
    <property type="match status" value="1"/>
</dbReference>
<evidence type="ECO:0000313" key="4">
    <source>
        <dbReference type="Proteomes" id="UP001596174"/>
    </source>
</evidence>
<protein>
    <submittedName>
        <fullName evidence="3">Amidohydrolase family protein</fullName>
    </submittedName>
</protein>
<dbReference type="RefSeq" id="WP_380589004.1">
    <property type="nucleotide sequence ID" value="NZ_JBHSQJ010000138.1"/>
</dbReference>
<dbReference type="SUPFAM" id="SSF51338">
    <property type="entry name" value="Composite domain of metallo-dependent hydrolases"/>
    <property type="match status" value="1"/>
</dbReference>
<feature type="region of interest" description="Disordered" evidence="1">
    <location>
        <begin position="514"/>
        <end position="533"/>
    </location>
</feature>
<dbReference type="InterPro" id="IPR013108">
    <property type="entry name" value="Amidohydro_3"/>
</dbReference>
<dbReference type="InterPro" id="IPR023100">
    <property type="entry name" value="D-aminoacylase_insert_dom_sf"/>
</dbReference>
<name>A0ABW1GBJ1_9ACTN</name>
<reference evidence="4" key="1">
    <citation type="journal article" date="2019" name="Int. J. Syst. Evol. Microbiol.">
        <title>The Global Catalogue of Microorganisms (GCM) 10K type strain sequencing project: providing services to taxonomists for standard genome sequencing and annotation.</title>
        <authorList>
            <consortium name="The Broad Institute Genomics Platform"/>
            <consortium name="The Broad Institute Genome Sequencing Center for Infectious Disease"/>
            <person name="Wu L."/>
            <person name="Ma J."/>
        </authorList>
    </citation>
    <scope>NUCLEOTIDE SEQUENCE [LARGE SCALE GENOMIC DNA]</scope>
    <source>
        <strain evidence="4">JCM 4816</strain>
    </source>
</reference>
<organism evidence="3 4">
    <name type="scientific">Streptacidiphilus monticola</name>
    <dbReference type="NCBI Taxonomy" id="2161674"/>
    <lineage>
        <taxon>Bacteria</taxon>
        <taxon>Bacillati</taxon>
        <taxon>Actinomycetota</taxon>
        <taxon>Actinomycetes</taxon>
        <taxon>Kitasatosporales</taxon>
        <taxon>Streptomycetaceae</taxon>
        <taxon>Streptacidiphilus</taxon>
    </lineage>
</organism>
<evidence type="ECO:0000313" key="3">
    <source>
        <dbReference type="EMBL" id="MFC5910937.1"/>
    </source>
</evidence>
<dbReference type="Proteomes" id="UP001596174">
    <property type="component" value="Unassembled WGS sequence"/>
</dbReference>
<proteinExistence type="predicted"/>
<dbReference type="InterPro" id="IPR050378">
    <property type="entry name" value="Metallo-dep_Hydrolases_sf"/>
</dbReference>
<dbReference type="CDD" id="cd01297">
    <property type="entry name" value="D-aminoacylase"/>
    <property type="match status" value="1"/>
</dbReference>
<accession>A0ABW1GBJ1</accession>
<dbReference type="EMBL" id="JBHSQJ010000138">
    <property type="protein sequence ID" value="MFC5910937.1"/>
    <property type="molecule type" value="Genomic_DNA"/>
</dbReference>
<dbReference type="InterPro" id="IPR011059">
    <property type="entry name" value="Metal-dep_hydrolase_composite"/>
</dbReference>